<feature type="transmembrane region" description="Helical" evidence="1">
    <location>
        <begin position="91"/>
        <end position="109"/>
    </location>
</feature>
<sequence length="118" mass="11913">MTNLVTQLADSAKDFGVQAAYGDPVELGGSTIIPVALVWYGFGGGSVDEATGDSKLATMKGIGSGGGGGGYSVPIGAYISRGGITRFDPNIIALLAVGIPFVASTGWALKKVIRALKH</sequence>
<accession>A0A4S4FX86</accession>
<evidence type="ECO:0000313" key="3">
    <source>
        <dbReference type="Proteomes" id="UP000307380"/>
    </source>
</evidence>
<keyword evidence="3" id="KW-1185">Reference proteome</keyword>
<gene>
    <name evidence="2" type="ORF">E6C70_02765</name>
</gene>
<keyword evidence="1" id="KW-0812">Transmembrane</keyword>
<comment type="caution">
    <text evidence="2">The sequence shown here is derived from an EMBL/GenBank/DDBJ whole genome shotgun (WGS) entry which is preliminary data.</text>
</comment>
<keyword evidence="1" id="KW-1133">Transmembrane helix</keyword>
<organism evidence="2 3">
    <name type="scientific">Orlajensenia flava</name>
    <dbReference type="NCBI Taxonomy" id="2565934"/>
    <lineage>
        <taxon>Bacteria</taxon>
        <taxon>Bacillati</taxon>
        <taxon>Actinomycetota</taxon>
        <taxon>Actinomycetes</taxon>
        <taxon>Micrococcales</taxon>
        <taxon>Microbacteriaceae</taxon>
        <taxon>Orlajensenia</taxon>
    </lineage>
</organism>
<dbReference type="EMBL" id="SSSN01000003">
    <property type="protein sequence ID" value="THG35018.1"/>
    <property type="molecule type" value="Genomic_DNA"/>
</dbReference>
<evidence type="ECO:0000313" key="2">
    <source>
        <dbReference type="EMBL" id="THG35018.1"/>
    </source>
</evidence>
<evidence type="ECO:0008006" key="4">
    <source>
        <dbReference type="Google" id="ProtNLM"/>
    </source>
</evidence>
<evidence type="ECO:0000256" key="1">
    <source>
        <dbReference type="SAM" id="Phobius"/>
    </source>
</evidence>
<dbReference type="RefSeq" id="WP_136422009.1">
    <property type="nucleotide sequence ID" value="NZ_SSSN01000003.1"/>
</dbReference>
<keyword evidence="1" id="KW-0472">Membrane</keyword>
<dbReference type="AlphaFoldDB" id="A0A4S4FX86"/>
<proteinExistence type="predicted"/>
<protein>
    <recommendedName>
        <fullName evidence="4">Sporulation protein</fullName>
    </recommendedName>
</protein>
<dbReference type="Proteomes" id="UP000307380">
    <property type="component" value="Unassembled WGS sequence"/>
</dbReference>
<name>A0A4S4FX86_9MICO</name>
<dbReference type="OrthoDB" id="4965215at2"/>
<reference evidence="2 3" key="1">
    <citation type="submission" date="2019-04" db="EMBL/GenBank/DDBJ databases">
        <authorList>
            <person name="Jiang L."/>
        </authorList>
    </citation>
    <scope>NUCLEOTIDE SEQUENCE [LARGE SCALE GENOMIC DNA]</scope>
    <source>
        <strain evidence="2 3">YIM 131861</strain>
    </source>
</reference>